<dbReference type="GO" id="GO:0016020">
    <property type="term" value="C:membrane"/>
    <property type="evidence" value="ECO:0007669"/>
    <property type="project" value="InterPro"/>
</dbReference>
<dbReference type="PANTHER" id="PTHR45679:SF5">
    <property type="entry name" value="ER DEGRADATION-ENHANCING ALPHA-MANNOSIDASE-LIKE PROTEIN 1"/>
    <property type="match status" value="1"/>
</dbReference>
<feature type="active site" description="Proton donor" evidence="5">
    <location>
        <position position="382"/>
    </location>
</feature>
<evidence type="ECO:0000256" key="5">
    <source>
        <dbReference type="PIRSR" id="PIRSR601382-1"/>
    </source>
</evidence>
<feature type="active site" evidence="5">
    <location>
        <position position="403"/>
    </location>
</feature>
<keyword evidence="7" id="KW-0378">Hydrolase</keyword>
<reference evidence="11 12" key="1">
    <citation type="submission" date="2023-10" db="EMBL/GenBank/DDBJ databases">
        <authorList>
            <person name="Maclean D."/>
            <person name="Macfadyen A."/>
        </authorList>
    </citation>
    <scope>NUCLEOTIDE SEQUENCE [LARGE SCALE GENOMIC DNA]</scope>
</reference>
<dbReference type="Gene3D" id="3.50.30.30">
    <property type="match status" value="1"/>
</dbReference>
<keyword evidence="7" id="KW-0326">Glycosidase</keyword>
<evidence type="ECO:0000256" key="1">
    <source>
        <dbReference type="ARBA" id="ARBA00004240"/>
    </source>
</evidence>
<comment type="caution">
    <text evidence="11">The sequence shown here is derived from an EMBL/GenBank/DDBJ whole genome shotgun (WGS) entry which is preliminary data.</text>
</comment>
<feature type="compositionally biased region" description="Basic and acidic residues" evidence="8">
    <location>
        <begin position="885"/>
        <end position="896"/>
    </location>
</feature>
<protein>
    <recommendedName>
        <fullName evidence="7">alpha-1,2-Mannosidase</fullName>
        <ecNumber evidence="7">3.2.1.-</ecNumber>
    </recommendedName>
</protein>
<evidence type="ECO:0000313" key="12">
    <source>
        <dbReference type="Proteomes" id="UP001314263"/>
    </source>
</evidence>
<sequence>MRGVMKATLLYRIGVCVLWWKSALASQHPETPTANETAGRLFGGRWFPREGRICDAQLQALREEARSMFDHAFHNYLQHGFPMDEVRPISCRGHDSQGGVAITLVDALDTLLVMDNEEQLVRAVHWLDANLSFDLDARVHVFELTIRALGSLLSTHILLTQKADIMPEYNGCLLRLATELGKRLLPAFATPHGVPLSWVNLRQGIPEQETRVTCTACAGTLLLEFGLLSRLTENPVFEEKARHAAVQVFRMRSEKTGLLGNTLNVDNLQWVRFDASIGAGADSFYEYMLKSYLLFGNEEYLEMFAGLYVAAMRYLRPKEPGWAAKGWLGEVHLHSGAVMRPWISSLSAFWPGLQATIGQMADAATLHGNWTTAWKEFGWLPEVFDASGSQRHPLQTGYPLRPELIESTYLLHSATGDSKYLEAGRMFQMTLVERNRQRCGFASTADVASGALEDTMESFFLSETAKYLYLLHSNATALPNFYLFSTEGHLLPVLALEETSQSPPPPAEPSHRNCWDLCRERSQEELSEGSAQLRAAFPALAPDTEHASLLWRRRCRACEKVTHAMAAVPSTSDNDGRIEAYGCRGGACASGGQPGGVPLPHMLCRLQEEEKDKLRCFHTEVLIENQSMDKLPKDAVIIQFMEGSNDVPAPVVAATDTAELHLKNGEGKVLDLVLQGASASFGAHIGCPEGAVEEAVCNITGRLSEGQPRHGCVPLTNQEEVQDSFVILERGTCMFAAKVMAAEDAGAAAAIIINNEDRLMPMGEDSEHKPTIPSIHLPLSGGQALRDALAASSGSLWATLRPSQASVNDLDASASAVGAAEGPVAEAQNELLDTEEMAHAAGSQACYNSQEGLQGQEWCAAGRMHPAQSTDEDIKLREDKVCELSDSKVQPPDEARGQQQVITAPASSAQREAEFEAAEAQLKQFNTKEPDGSKTFDEHPNAAGRDQLADRHQAKVSRGSASAFATAGKELLQNLLGSRQRGKAELTKDETDASGKARLGQVEARKAAEVAMAAASAVMQGKRVEILVPPQAAAWLQEEQQLGKAVDIGGAVNIMLMHLARANLAGAIKQIAVTAKSMQEKLDVDASQRAHDHNRR</sequence>
<comment type="cofactor">
    <cofactor evidence="6">
        <name>Ca(2+)</name>
        <dbReference type="ChEBI" id="CHEBI:29108"/>
    </cofactor>
</comment>
<name>A0AAV1I785_9CHLO</name>
<feature type="region of interest" description="Disordered" evidence="8">
    <location>
        <begin position="885"/>
        <end position="912"/>
    </location>
</feature>
<organism evidence="11 12">
    <name type="scientific">Coccomyxa viridis</name>
    <dbReference type="NCBI Taxonomy" id="1274662"/>
    <lineage>
        <taxon>Eukaryota</taxon>
        <taxon>Viridiplantae</taxon>
        <taxon>Chlorophyta</taxon>
        <taxon>core chlorophytes</taxon>
        <taxon>Trebouxiophyceae</taxon>
        <taxon>Trebouxiophyceae incertae sedis</taxon>
        <taxon>Coccomyxaceae</taxon>
        <taxon>Coccomyxa</taxon>
    </lineage>
</organism>
<dbReference type="Proteomes" id="UP001314263">
    <property type="component" value="Unassembled WGS sequence"/>
</dbReference>
<keyword evidence="6" id="KW-0106">Calcium</keyword>
<feature type="region of interest" description="Disordered" evidence="8">
    <location>
        <begin position="925"/>
        <end position="950"/>
    </location>
</feature>
<dbReference type="GO" id="GO:1904380">
    <property type="term" value="P:endoplasmic reticulum mannose trimming"/>
    <property type="evidence" value="ECO:0007669"/>
    <property type="project" value="InterPro"/>
</dbReference>
<evidence type="ECO:0000256" key="6">
    <source>
        <dbReference type="PIRSR" id="PIRSR601382-2"/>
    </source>
</evidence>
<dbReference type="SUPFAM" id="SSF52025">
    <property type="entry name" value="PA domain"/>
    <property type="match status" value="1"/>
</dbReference>
<dbReference type="EMBL" id="CAUYUE010000007">
    <property type="protein sequence ID" value="CAK0783023.1"/>
    <property type="molecule type" value="Genomic_DNA"/>
</dbReference>
<accession>A0AAV1I785</accession>
<feature type="chain" id="PRO_5043438211" description="alpha-1,2-Mannosidase" evidence="9">
    <location>
        <begin position="26"/>
        <end position="1096"/>
    </location>
</feature>
<keyword evidence="12" id="KW-1185">Reference proteome</keyword>
<evidence type="ECO:0000256" key="4">
    <source>
        <dbReference type="ARBA" id="ARBA00023180"/>
    </source>
</evidence>
<feature type="active site" description="Proton donor" evidence="5">
    <location>
        <position position="143"/>
    </location>
</feature>
<dbReference type="InterPro" id="IPR012341">
    <property type="entry name" value="6hp_glycosidase-like_sf"/>
</dbReference>
<dbReference type="AlphaFoldDB" id="A0AAV1I785"/>
<evidence type="ECO:0000256" key="7">
    <source>
        <dbReference type="RuleBase" id="RU361193"/>
    </source>
</evidence>
<dbReference type="GO" id="GO:0004571">
    <property type="term" value="F:mannosyl-oligosaccharide 1,2-alpha-mannosidase activity"/>
    <property type="evidence" value="ECO:0007669"/>
    <property type="project" value="InterPro"/>
</dbReference>
<dbReference type="SUPFAM" id="SSF48225">
    <property type="entry name" value="Seven-hairpin glycosidases"/>
    <property type="match status" value="1"/>
</dbReference>
<keyword evidence="9" id="KW-0732">Signal</keyword>
<evidence type="ECO:0000256" key="9">
    <source>
        <dbReference type="SAM" id="SignalP"/>
    </source>
</evidence>
<dbReference type="InterPro" id="IPR001382">
    <property type="entry name" value="Glyco_hydro_47"/>
</dbReference>
<gene>
    <name evidence="11" type="ORF">CVIRNUC_006218</name>
</gene>
<dbReference type="GO" id="GO:0005975">
    <property type="term" value="P:carbohydrate metabolic process"/>
    <property type="evidence" value="ECO:0007669"/>
    <property type="project" value="InterPro"/>
</dbReference>
<evidence type="ECO:0000256" key="2">
    <source>
        <dbReference type="ARBA" id="ARBA00007658"/>
    </source>
</evidence>
<dbReference type="InterPro" id="IPR046450">
    <property type="entry name" value="PA_dom_sf"/>
</dbReference>
<dbReference type="InterPro" id="IPR044674">
    <property type="entry name" value="EDEM1/2/3"/>
</dbReference>
<dbReference type="Pfam" id="PF01532">
    <property type="entry name" value="Glyco_hydro_47"/>
    <property type="match status" value="1"/>
</dbReference>
<dbReference type="Gene3D" id="1.50.10.10">
    <property type="match status" value="1"/>
</dbReference>
<dbReference type="Pfam" id="PF02225">
    <property type="entry name" value="PA"/>
    <property type="match status" value="1"/>
</dbReference>
<keyword evidence="3" id="KW-0256">Endoplasmic reticulum</keyword>
<dbReference type="GO" id="GO:0005509">
    <property type="term" value="F:calcium ion binding"/>
    <property type="evidence" value="ECO:0007669"/>
    <property type="project" value="InterPro"/>
</dbReference>
<dbReference type="InterPro" id="IPR036026">
    <property type="entry name" value="Seven-hairpin_glycosidases"/>
</dbReference>
<evidence type="ECO:0000256" key="8">
    <source>
        <dbReference type="SAM" id="MobiDB-lite"/>
    </source>
</evidence>
<feature type="domain" description="PA" evidence="10">
    <location>
        <begin position="700"/>
        <end position="785"/>
    </location>
</feature>
<dbReference type="GO" id="GO:0044322">
    <property type="term" value="C:endoplasmic reticulum quality control compartment"/>
    <property type="evidence" value="ECO:0007669"/>
    <property type="project" value="GOC"/>
</dbReference>
<feature type="active site" evidence="5">
    <location>
        <position position="282"/>
    </location>
</feature>
<feature type="binding site" evidence="6">
    <location>
        <position position="486"/>
    </location>
    <ligand>
        <name>Ca(2+)</name>
        <dbReference type="ChEBI" id="CHEBI:29108"/>
    </ligand>
</feature>
<comment type="subcellular location">
    <subcellularLocation>
        <location evidence="1">Endoplasmic reticulum</location>
    </subcellularLocation>
</comment>
<feature type="compositionally biased region" description="Basic and acidic residues" evidence="8">
    <location>
        <begin position="926"/>
        <end position="940"/>
    </location>
</feature>
<dbReference type="EC" id="3.2.1.-" evidence="7"/>
<keyword evidence="6" id="KW-0479">Metal-binding</keyword>
<dbReference type="PANTHER" id="PTHR45679">
    <property type="entry name" value="ER DEGRADATION-ENHANCING ALPHA-MANNOSIDASE-LIKE PROTEIN 2"/>
    <property type="match status" value="1"/>
</dbReference>
<evidence type="ECO:0000313" key="11">
    <source>
        <dbReference type="EMBL" id="CAK0783023.1"/>
    </source>
</evidence>
<feature type="signal peptide" evidence="9">
    <location>
        <begin position="1"/>
        <end position="25"/>
    </location>
</feature>
<comment type="similarity">
    <text evidence="2 7">Belongs to the glycosyl hydrolase 47 family.</text>
</comment>
<evidence type="ECO:0000259" key="10">
    <source>
        <dbReference type="Pfam" id="PF02225"/>
    </source>
</evidence>
<proteinExistence type="inferred from homology"/>
<dbReference type="InterPro" id="IPR003137">
    <property type="entry name" value="PA_domain"/>
</dbReference>
<evidence type="ECO:0000256" key="3">
    <source>
        <dbReference type="ARBA" id="ARBA00022824"/>
    </source>
</evidence>
<keyword evidence="4" id="KW-0325">Glycoprotein</keyword>
<dbReference type="PRINTS" id="PR00747">
    <property type="entry name" value="GLYHDRLASE47"/>
</dbReference>